<dbReference type="PROSITE" id="PS51375">
    <property type="entry name" value="PPR"/>
    <property type="match status" value="2"/>
</dbReference>
<evidence type="ECO:0000256" key="2">
    <source>
        <dbReference type="PROSITE-ProRule" id="PRU00708"/>
    </source>
</evidence>
<dbReference type="FunFam" id="1.25.40.10:FF:000090">
    <property type="entry name" value="Pentatricopeptide repeat-containing protein, chloroplastic"/>
    <property type="match status" value="1"/>
</dbReference>
<proteinExistence type="predicted"/>
<dbReference type="Pfam" id="PF20431">
    <property type="entry name" value="E_motif"/>
    <property type="match status" value="1"/>
</dbReference>
<protein>
    <recommendedName>
        <fullName evidence="5">Pentatricopeptide repeat-containing protein</fullName>
    </recommendedName>
</protein>
<dbReference type="InterPro" id="IPR011990">
    <property type="entry name" value="TPR-like_helical_dom_sf"/>
</dbReference>
<feature type="repeat" description="PPR" evidence="2">
    <location>
        <begin position="87"/>
        <end position="121"/>
    </location>
</feature>
<dbReference type="InterPro" id="IPR046960">
    <property type="entry name" value="PPR_At4g14850-like_plant"/>
</dbReference>
<gene>
    <name evidence="3" type="ORF">Fmac_022512</name>
</gene>
<evidence type="ECO:0000256" key="1">
    <source>
        <dbReference type="ARBA" id="ARBA00022737"/>
    </source>
</evidence>
<dbReference type="PANTHER" id="PTHR47926">
    <property type="entry name" value="PENTATRICOPEPTIDE REPEAT-CONTAINING PROTEIN"/>
    <property type="match status" value="1"/>
</dbReference>
<dbReference type="PANTHER" id="PTHR47926:SF465">
    <property type="entry name" value="PENTATRICOPEPTIDE REPEAT (PPR-LIKE) SUPERFAMILY PROTEIN"/>
    <property type="match status" value="1"/>
</dbReference>
<dbReference type="AlphaFoldDB" id="A0ABD1LZY0"/>
<dbReference type="Gene3D" id="1.25.40.10">
    <property type="entry name" value="Tetratricopeptide repeat domain"/>
    <property type="match status" value="2"/>
</dbReference>
<organism evidence="3 4">
    <name type="scientific">Flemingia macrophylla</name>
    <dbReference type="NCBI Taxonomy" id="520843"/>
    <lineage>
        <taxon>Eukaryota</taxon>
        <taxon>Viridiplantae</taxon>
        <taxon>Streptophyta</taxon>
        <taxon>Embryophyta</taxon>
        <taxon>Tracheophyta</taxon>
        <taxon>Spermatophyta</taxon>
        <taxon>Magnoliopsida</taxon>
        <taxon>eudicotyledons</taxon>
        <taxon>Gunneridae</taxon>
        <taxon>Pentapetalae</taxon>
        <taxon>rosids</taxon>
        <taxon>fabids</taxon>
        <taxon>Fabales</taxon>
        <taxon>Fabaceae</taxon>
        <taxon>Papilionoideae</taxon>
        <taxon>50 kb inversion clade</taxon>
        <taxon>NPAAA clade</taxon>
        <taxon>indigoferoid/millettioid clade</taxon>
        <taxon>Phaseoleae</taxon>
        <taxon>Flemingia</taxon>
    </lineage>
</organism>
<reference evidence="3 4" key="1">
    <citation type="submission" date="2024-08" db="EMBL/GenBank/DDBJ databases">
        <title>Insights into the chromosomal genome structure of Flemingia macrophylla.</title>
        <authorList>
            <person name="Ding Y."/>
            <person name="Zhao Y."/>
            <person name="Bi W."/>
            <person name="Wu M."/>
            <person name="Zhao G."/>
            <person name="Gong Y."/>
            <person name="Li W."/>
            <person name="Zhang P."/>
        </authorList>
    </citation>
    <scope>NUCLEOTIDE SEQUENCE [LARGE SCALE GENOMIC DNA]</scope>
    <source>
        <strain evidence="3">DYQJB</strain>
        <tissue evidence="3">Leaf</tissue>
    </source>
</reference>
<dbReference type="Proteomes" id="UP001603857">
    <property type="component" value="Unassembled WGS sequence"/>
</dbReference>
<comment type="caution">
    <text evidence="3">The sequence shown here is derived from an EMBL/GenBank/DDBJ whole genome shotgun (WGS) entry which is preliminary data.</text>
</comment>
<name>A0ABD1LZY0_9FABA</name>
<evidence type="ECO:0008006" key="5">
    <source>
        <dbReference type="Google" id="ProtNLM"/>
    </source>
</evidence>
<accession>A0ABD1LZY0</accession>
<evidence type="ECO:0000313" key="3">
    <source>
        <dbReference type="EMBL" id="KAL2329085.1"/>
    </source>
</evidence>
<keyword evidence="1" id="KW-0677">Repeat</keyword>
<feature type="repeat" description="PPR" evidence="2">
    <location>
        <begin position="122"/>
        <end position="157"/>
    </location>
</feature>
<dbReference type="NCBIfam" id="TIGR00756">
    <property type="entry name" value="PPR"/>
    <property type="match status" value="2"/>
</dbReference>
<dbReference type="Pfam" id="PF13041">
    <property type="entry name" value="PPR_2"/>
    <property type="match status" value="1"/>
</dbReference>
<evidence type="ECO:0000313" key="4">
    <source>
        <dbReference type="Proteomes" id="UP001603857"/>
    </source>
</evidence>
<dbReference type="InterPro" id="IPR002885">
    <property type="entry name" value="PPR_rpt"/>
</dbReference>
<dbReference type="EMBL" id="JBGMDY010000007">
    <property type="protein sequence ID" value="KAL2329085.1"/>
    <property type="molecule type" value="Genomic_DNA"/>
</dbReference>
<keyword evidence="4" id="KW-1185">Reference proteome</keyword>
<dbReference type="InterPro" id="IPR046848">
    <property type="entry name" value="E_motif"/>
</dbReference>
<sequence>MGHKALGVFREMIKHQVRPDHFTFSACLSTCANIASLKHGKQIHSLLVQNNIKLTTIVVCAIIDMYAECGSLETAKRVFDLVGNKQYVVLWNTMISALAQRGYGIEAIMMLNNMLKSGVKPNNVTFVAILNACSHSGLVQEGFRLFKSMITEHGVVPNPEHYACLTDLLGRTGCSSKPVKDRQMMDYKPSDCVLNSSMGVCRTHGNIDHGKEVAVFLIKLQPQSSAAYELFSSIYAALGKWELVEKIRHILDEKQVRKRSGH</sequence>